<dbReference type="EC" id="3.5.1.54" evidence="4"/>
<dbReference type="InterPro" id="IPR014085">
    <property type="entry name" value="Allophanate_hydrolase"/>
</dbReference>
<dbReference type="NCBIfam" id="NF006043">
    <property type="entry name" value="PRK08186.1"/>
    <property type="match status" value="1"/>
</dbReference>
<dbReference type="SUPFAM" id="SSF75304">
    <property type="entry name" value="Amidase signature (AS) enzymes"/>
    <property type="match status" value="1"/>
</dbReference>
<protein>
    <submittedName>
        <fullName evidence="4">Allophanate hydrolase</fullName>
        <ecNumber evidence="4">3.5.1.54</ecNumber>
    </submittedName>
</protein>
<evidence type="ECO:0000259" key="3">
    <source>
        <dbReference type="Pfam" id="PF21986"/>
    </source>
</evidence>
<dbReference type="RefSeq" id="WP_166625541.1">
    <property type="nucleotide sequence ID" value="NZ_JAHSST010000002.1"/>
</dbReference>
<keyword evidence="5" id="KW-1185">Reference proteome</keyword>
<evidence type="ECO:0000259" key="2">
    <source>
        <dbReference type="Pfam" id="PF01425"/>
    </source>
</evidence>
<dbReference type="Gene3D" id="1.20.58.1700">
    <property type="match status" value="1"/>
</dbReference>
<evidence type="ECO:0000313" key="5">
    <source>
        <dbReference type="Proteomes" id="UP000758701"/>
    </source>
</evidence>
<gene>
    <name evidence="4" type="primary">atzF</name>
    <name evidence="4" type="ORF">KVH32_06515</name>
</gene>
<proteinExistence type="predicted"/>
<name>A0ABS7W0T5_STROV</name>
<dbReference type="InterPro" id="IPR036928">
    <property type="entry name" value="AS_sf"/>
</dbReference>
<feature type="domain" description="Allophanate hydrolase C-terminal" evidence="3">
    <location>
        <begin position="440"/>
        <end position="562"/>
    </location>
</feature>
<dbReference type="Gene3D" id="3.10.490.10">
    <property type="entry name" value="Gamma-glutamyl cyclotransferase-like"/>
    <property type="match status" value="1"/>
</dbReference>
<feature type="region of interest" description="Disordered" evidence="1">
    <location>
        <begin position="214"/>
        <end position="236"/>
    </location>
</feature>
<reference evidence="4 5" key="1">
    <citation type="submission" date="2021-06" db="EMBL/GenBank/DDBJ databases">
        <title>Ecological speciation of a Streptomyces species isolated from different habitats and geographic origins.</title>
        <authorList>
            <person name="Wang J."/>
        </authorList>
    </citation>
    <scope>NUCLEOTIDE SEQUENCE [LARGE SCALE GENOMIC DNA]</scope>
    <source>
        <strain evidence="4 5">FXJ8.012</strain>
    </source>
</reference>
<dbReference type="InterPro" id="IPR053844">
    <property type="entry name" value="AH_C"/>
</dbReference>
<dbReference type="Pfam" id="PF21986">
    <property type="entry name" value="AH_C"/>
    <property type="match status" value="1"/>
</dbReference>
<dbReference type="Pfam" id="PF01425">
    <property type="entry name" value="Amidase"/>
    <property type="match status" value="1"/>
</dbReference>
<keyword evidence="4" id="KW-0378">Hydrolase</keyword>
<evidence type="ECO:0000256" key="1">
    <source>
        <dbReference type="SAM" id="MobiDB-lite"/>
    </source>
</evidence>
<dbReference type="PANTHER" id="PTHR11895:SF169">
    <property type="entry name" value="GLUTAMYL-TRNA(GLN) AMIDOTRANSFERASE"/>
    <property type="match status" value="1"/>
</dbReference>
<organism evidence="4 5">
    <name type="scientific">Streptomyces olivaceus</name>
    <dbReference type="NCBI Taxonomy" id="47716"/>
    <lineage>
        <taxon>Bacteria</taxon>
        <taxon>Bacillati</taxon>
        <taxon>Actinomycetota</taxon>
        <taxon>Actinomycetes</taxon>
        <taxon>Kitasatosporales</taxon>
        <taxon>Streptomycetaceae</taxon>
        <taxon>Streptomyces</taxon>
    </lineage>
</organism>
<comment type="caution">
    <text evidence="4">The sequence shown here is derived from an EMBL/GenBank/DDBJ whole genome shotgun (WGS) entry which is preliminary data.</text>
</comment>
<sequence length="567" mass="58287">MTQSCAARVAAAHRRISECDRPEVWITLRSEAETRADAETVDARAAAGEELPLAGLVVAVKDNIDVAGLPTTAGCPAYAYTPAVSAPAVRRLTDAGAIVLGKTNMDQFATGLVGTRSPYGAVRGALRPEKISGGSSSGSAVAVALGIADIALGTDTAGSGRVPAALNGIVGVKPTLGLVPTTGVVPAARSYDAVTVFARTLACAQRALAVMTGPDDGDPRGRTWPEDVRLSAPPRPRIALPRDEDLAPLSPDARAAFAAAVKRLEAAGATSTVLDVSPLLRAARLLYDGALVAERYAAVGEFVARDPSAADPTVAGIILAAAELPAHALVADQELLDRYKALAHRVLSGYDALILPTTTGHPDIATVRADPVAVNSRLGTYTNFVNLLDMAAVAVPAGEADGSPFGVSVVTRAFEDQPALDIAALLTGEQEPVPLPRTGVDLAVFGAHLRGQPLNHQLTESGARYAGEVATSTAYRLTALDTVPAKPGLTRVGPSAGARITGERWTLSPAALGRLLAALPAPMSLGRVELADGSWVLGFQCDPHSAAGGTDITHLGDWRAYLRTAAS</sequence>
<dbReference type="Gene3D" id="3.90.1300.10">
    <property type="entry name" value="Amidase signature (AS) domain"/>
    <property type="match status" value="1"/>
</dbReference>
<dbReference type="NCBIfam" id="TIGR02713">
    <property type="entry name" value="allophanate_hyd"/>
    <property type="match status" value="1"/>
</dbReference>
<dbReference type="InterPro" id="IPR023631">
    <property type="entry name" value="Amidase_dom"/>
</dbReference>
<feature type="domain" description="Amidase" evidence="2">
    <location>
        <begin position="13"/>
        <end position="417"/>
    </location>
</feature>
<feature type="compositionally biased region" description="Basic and acidic residues" evidence="1">
    <location>
        <begin position="217"/>
        <end position="229"/>
    </location>
</feature>
<evidence type="ECO:0000313" key="4">
    <source>
        <dbReference type="EMBL" id="MBZ6150821.1"/>
    </source>
</evidence>
<dbReference type="InterPro" id="IPR000120">
    <property type="entry name" value="Amidase"/>
</dbReference>
<dbReference type="Proteomes" id="UP000758701">
    <property type="component" value="Unassembled WGS sequence"/>
</dbReference>
<dbReference type="EMBL" id="JAHSTP010000002">
    <property type="protein sequence ID" value="MBZ6150821.1"/>
    <property type="molecule type" value="Genomic_DNA"/>
</dbReference>
<dbReference type="GO" id="GO:0004039">
    <property type="term" value="F:allophanate hydrolase activity"/>
    <property type="evidence" value="ECO:0007669"/>
    <property type="project" value="UniProtKB-EC"/>
</dbReference>
<accession>A0ABS7W0T5</accession>
<dbReference type="PANTHER" id="PTHR11895">
    <property type="entry name" value="TRANSAMIDASE"/>
    <property type="match status" value="1"/>
</dbReference>